<comment type="caution">
    <text evidence="1">The sequence shown here is derived from an EMBL/GenBank/DDBJ whole genome shotgun (WGS) entry which is preliminary data.</text>
</comment>
<proteinExistence type="predicted"/>
<name>A0A1F8CTF7_9BACT</name>
<sequence length="86" mass="9514">MKERGLGMEPDYLPQRKRGAEILPVGILNPRLNLEIDVYTSAGEHYHAVVVGVKGKRGDTSYLVKREDTGEVCSIGFGTAVEIKRK</sequence>
<gene>
    <name evidence="1" type="ORF">A2382_01265</name>
</gene>
<evidence type="ECO:0000313" key="2">
    <source>
        <dbReference type="Proteomes" id="UP000178999"/>
    </source>
</evidence>
<reference evidence="1 2" key="1">
    <citation type="journal article" date="2016" name="Nat. Commun.">
        <title>Thousands of microbial genomes shed light on interconnected biogeochemical processes in an aquifer system.</title>
        <authorList>
            <person name="Anantharaman K."/>
            <person name="Brown C.T."/>
            <person name="Hug L.A."/>
            <person name="Sharon I."/>
            <person name="Castelle C.J."/>
            <person name="Probst A.J."/>
            <person name="Thomas B.C."/>
            <person name="Singh A."/>
            <person name="Wilkins M.J."/>
            <person name="Karaoz U."/>
            <person name="Brodie E.L."/>
            <person name="Williams K.H."/>
            <person name="Hubbard S.S."/>
            <person name="Banfield J.F."/>
        </authorList>
    </citation>
    <scope>NUCLEOTIDE SEQUENCE [LARGE SCALE GENOMIC DNA]</scope>
</reference>
<organism evidence="1 2">
    <name type="scientific">Candidatus Woesebacteria bacterium RIFOXYB1_FULL_38_16</name>
    <dbReference type="NCBI Taxonomy" id="1802538"/>
    <lineage>
        <taxon>Bacteria</taxon>
        <taxon>Candidatus Woeseibacteriota</taxon>
    </lineage>
</organism>
<dbReference type="STRING" id="1802538.A2382_01265"/>
<dbReference type="AlphaFoldDB" id="A0A1F8CTF7"/>
<accession>A0A1F8CTF7</accession>
<dbReference type="Proteomes" id="UP000178999">
    <property type="component" value="Unassembled WGS sequence"/>
</dbReference>
<protein>
    <submittedName>
        <fullName evidence="1">Uncharacterized protein</fullName>
    </submittedName>
</protein>
<dbReference type="EMBL" id="MGHY01000021">
    <property type="protein sequence ID" value="OGM79028.1"/>
    <property type="molecule type" value="Genomic_DNA"/>
</dbReference>
<evidence type="ECO:0000313" key="1">
    <source>
        <dbReference type="EMBL" id="OGM79028.1"/>
    </source>
</evidence>